<reference evidence="1 2" key="1">
    <citation type="journal article" date="2021" name="Microbiol. Spectr.">
        <title>A Single Bacterium Capable of Oxidation and Reduction of Iron at Circumneutral pH.</title>
        <authorList>
            <person name="Kato S."/>
            <person name="Ohkuma M."/>
        </authorList>
    </citation>
    <scope>NUCLEOTIDE SEQUENCE [LARGE SCALE GENOMIC DNA]</scope>
    <source>
        <strain evidence="1 2">MIZ03</strain>
    </source>
</reference>
<organism evidence="1 2">
    <name type="scientific">Rhodoferax lithotrophicus</name>
    <dbReference type="NCBI Taxonomy" id="2798804"/>
    <lineage>
        <taxon>Bacteria</taxon>
        <taxon>Pseudomonadati</taxon>
        <taxon>Pseudomonadota</taxon>
        <taxon>Betaproteobacteria</taxon>
        <taxon>Burkholderiales</taxon>
        <taxon>Comamonadaceae</taxon>
        <taxon>Rhodoferax</taxon>
    </lineage>
</organism>
<evidence type="ECO:0000313" key="2">
    <source>
        <dbReference type="Proteomes" id="UP000824366"/>
    </source>
</evidence>
<sequence>MKTLKQCVEKIVSACVRRFNAAESIKSNLNLLGLDTFKK</sequence>
<protein>
    <recommendedName>
        <fullName evidence="3">Transposase</fullName>
    </recommendedName>
</protein>
<dbReference type="Proteomes" id="UP000824366">
    <property type="component" value="Chromosome"/>
</dbReference>
<keyword evidence="2" id="KW-1185">Reference proteome</keyword>
<proteinExistence type="predicted"/>
<evidence type="ECO:0008006" key="3">
    <source>
        <dbReference type="Google" id="ProtNLM"/>
    </source>
</evidence>
<name>A0ABM7MM77_9BURK</name>
<gene>
    <name evidence="1" type="ORF">MIZ03_2210</name>
</gene>
<evidence type="ECO:0000313" key="1">
    <source>
        <dbReference type="EMBL" id="BCO27322.1"/>
    </source>
</evidence>
<dbReference type="EMBL" id="AP024238">
    <property type="protein sequence ID" value="BCO27322.1"/>
    <property type="molecule type" value="Genomic_DNA"/>
</dbReference>
<accession>A0ABM7MM77</accession>